<dbReference type="Proteomes" id="UP000517759">
    <property type="component" value="Unassembled WGS sequence"/>
</dbReference>
<evidence type="ECO:0008006" key="6">
    <source>
        <dbReference type="Google" id="ProtNLM"/>
    </source>
</evidence>
<evidence type="ECO:0000256" key="1">
    <source>
        <dbReference type="SAM" id="SignalP"/>
    </source>
</evidence>
<dbReference type="Proteomes" id="UP001156881">
    <property type="component" value="Unassembled WGS sequence"/>
</dbReference>
<dbReference type="AlphaFoldDB" id="A0A7W6AKT2"/>
<gene>
    <name evidence="2" type="ORF">GCM10007884_39290</name>
    <name evidence="3" type="ORF">GGR33_004821</name>
</gene>
<proteinExistence type="predicted"/>
<dbReference type="EMBL" id="JACIDN010000011">
    <property type="protein sequence ID" value="MBB3905288.1"/>
    <property type="molecule type" value="Genomic_DNA"/>
</dbReference>
<dbReference type="PROSITE" id="PS51257">
    <property type="entry name" value="PROKAR_LIPOPROTEIN"/>
    <property type="match status" value="1"/>
</dbReference>
<dbReference type="EMBL" id="BSPG01000030">
    <property type="protein sequence ID" value="GLS45938.1"/>
    <property type="molecule type" value="Genomic_DNA"/>
</dbReference>
<dbReference type="RefSeq" id="WP_183512313.1">
    <property type="nucleotide sequence ID" value="NZ_BSPG01000030.1"/>
</dbReference>
<reference evidence="3 4" key="3">
    <citation type="submission" date="2020-08" db="EMBL/GenBank/DDBJ databases">
        <title>Genomic Encyclopedia of Type Strains, Phase IV (KMG-IV): sequencing the most valuable type-strain genomes for metagenomic binning, comparative biology and taxonomic classification.</title>
        <authorList>
            <person name="Goeker M."/>
        </authorList>
    </citation>
    <scope>NUCLEOTIDE SEQUENCE [LARGE SCALE GENOMIC DNA]</scope>
    <source>
        <strain evidence="3 4">DSM 24105</strain>
    </source>
</reference>
<comment type="caution">
    <text evidence="3">The sequence shown here is derived from an EMBL/GenBank/DDBJ whole genome shotgun (WGS) entry which is preliminary data.</text>
</comment>
<reference evidence="2" key="4">
    <citation type="submission" date="2023-01" db="EMBL/GenBank/DDBJ databases">
        <title>Draft genome sequence of Methylobacterium brachythecii strain NBRC 107710.</title>
        <authorList>
            <person name="Sun Q."/>
            <person name="Mori K."/>
        </authorList>
    </citation>
    <scope>NUCLEOTIDE SEQUENCE</scope>
    <source>
        <strain evidence="2">NBRC 107710</strain>
    </source>
</reference>
<accession>A0A7W6AKT2</accession>
<reference evidence="5" key="2">
    <citation type="journal article" date="2019" name="Int. J. Syst. Evol. Microbiol.">
        <title>The Global Catalogue of Microorganisms (GCM) 10K type strain sequencing project: providing services to taxonomists for standard genome sequencing and annotation.</title>
        <authorList>
            <consortium name="The Broad Institute Genomics Platform"/>
            <consortium name="The Broad Institute Genome Sequencing Center for Infectious Disease"/>
            <person name="Wu L."/>
            <person name="Ma J."/>
        </authorList>
    </citation>
    <scope>NUCLEOTIDE SEQUENCE [LARGE SCALE GENOMIC DNA]</scope>
    <source>
        <strain evidence="5">NBRC 107710</strain>
    </source>
</reference>
<evidence type="ECO:0000313" key="3">
    <source>
        <dbReference type="EMBL" id="MBB3905288.1"/>
    </source>
</evidence>
<sequence>MKPIVVALMSLAAIGTAHAQPATVTGTAALSCRTTPDFMVVARNLPDEIGVELYGRRRASSGETMPCAFAPKEGDLRLGAPEKPYVVEGMNGRFLAVTELVGMAGTLHVYDLSTGKAVVSEPLTEANQTKTAGNRVSFTIRSEAGTAKTCRGLAGFKKQGGSGEIGVPSSVDLATGTLTRGTKAVCTYAQ</sequence>
<evidence type="ECO:0000313" key="4">
    <source>
        <dbReference type="Proteomes" id="UP000517759"/>
    </source>
</evidence>
<feature type="chain" id="PRO_5030902421" description="DUF992 domain-containing protein" evidence="1">
    <location>
        <begin position="20"/>
        <end position="190"/>
    </location>
</feature>
<keyword evidence="1" id="KW-0732">Signal</keyword>
<protein>
    <recommendedName>
        <fullName evidence="6">DUF992 domain-containing protein</fullName>
    </recommendedName>
</protein>
<evidence type="ECO:0000313" key="2">
    <source>
        <dbReference type="EMBL" id="GLS45938.1"/>
    </source>
</evidence>
<feature type="signal peptide" evidence="1">
    <location>
        <begin position="1"/>
        <end position="19"/>
    </location>
</feature>
<name>A0A7W6AKT2_9HYPH</name>
<evidence type="ECO:0000313" key="5">
    <source>
        <dbReference type="Proteomes" id="UP001156881"/>
    </source>
</evidence>
<reference evidence="2" key="1">
    <citation type="journal article" date="2014" name="Int. J. Syst. Evol. Microbiol.">
        <title>Complete genome of a new Firmicutes species belonging to the dominant human colonic microbiota ('Ruminococcus bicirculans') reveals two chromosomes and a selective capacity to utilize plant glucans.</title>
        <authorList>
            <consortium name="NISC Comparative Sequencing Program"/>
            <person name="Wegmann U."/>
            <person name="Louis P."/>
            <person name="Goesmann A."/>
            <person name="Henrissat B."/>
            <person name="Duncan S.H."/>
            <person name="Flint H.J."/>
        </authorList>
    </citation>
    <scope>NUCLEOTIDE SEQUENCE</scope>
    <source>
        <strain evidence="2">NBRC 107710</strain>
    </source>
</reference>
<keyword evidence="5" id="KW-1185">Reference proteome</keyword>
<organism evidence="3 4">
    <name type="scientific">Methylobacterium brachythecii</name>
    <dbReference type="NCBI Taxonomy" id="1176177"/>
    <lineage>
        <taxon>Bacteria</taxon>
        <taxon>Pseudomonadati</taxon>
        <taxon>Pseudomonadota</taxon>
        <taxon>Alphaproteobacteria</taxon>
        <taxon>Hyphomicrobiales</taxon>
        <taxon>Methylobacteriaceae</taxon>
        <taxon>Methylobacterium</taxon>
    </lineage>
</organism>